<organism evidence="13 14">
    <name type="scientific">Natranaerovirga hydrolytica</name>
    <dbReference type="NCBI Taxonomy" id="680378"/>
    <lineage>
        <taxon>Bacteria</taxon>
        <taxon>Bacillati</taxon>
        <taxon>Bacillota</taxon>
        <taxon>Clostridia</taxon>
        <taxon>Lachnospirales</taxon>
        <taxon>Natranaerovirgaceae</taxon>
        <taxon>Natranaerovirga</taxon>
    </lineage>
</organism>
<evidence type="ECO:0000256" key="10">
    <source>
        <dbReference type="ARBA" id="ARBA00023201"/>
    </source>
</evidence>
<feature type="transmembrane region" description="Helical" evidence="11">
    <location>
        <begin position="15"/>
        <end position="33"/>
    </location>
</feature>
<protein>
    <submittedName>
        <fullName evidence="13">Kef-type K+ transport system membrane component KefB</fullName>
    </submittedName>
</protein>
<keyword evidence="9 11" id="KW-0472">Membrane</keyword>
<evidence type="ECO:0000256" key="6">
    <source>
        <dbReference type="ARBA" id="ARBA00022989"/>
    </source>
</evidence>
<evidence type="ECO:0000256" key="8">
    <source>
        <dbReference type="ARBA" id="ARBA00023065"/>
    </source>
</evidence>
<dbReference type="AlphaFoldDB" id="A0A4R1MJ08"/>
<dbReference type="GO" id="GO:0015297">
    <property type="term" value="F:antiporter activity"/>
    <property type="evidence" value="ECO:0007669"/>
    <property type="project" value="UniProtKB-KW"/>
</dbReference>
<dbReference type="PANTHER" id="PTHR43562">
    <property type="entry name" value="NAPA-TYPE SODIUM/HYDROGEN ANTIPORTER"/>
    <property type="match status" value="1"/>
</dbReference>
<dbReference type="Pfam" id="PF00999">
    <property type="entry name" value="Na_H_Exchanger"/>
    <property type="match status" value="1"/>
</dbReference>
<feature type="transmembrane region" description="Helical" evidence="11">
    <location>
        <begin position="132"/>
        <end position="152"/>
    </location>
</feature>
<dbReference type="InterPro" id="IPR006153">
    <property type="entry name" value="Cation/H_exchanger_TM"/>
</dbReference>
<evidence type="ECO:0000313" key="14">
    <source>
        <dbReference type="Proteomes" id="UP000294545"/>
    </source>
</evidence>
<comment type="similarity">
    <text evidence="2">Belongs to the monovalent cation:proton antiporter 2 (CPA2) transporter (TC 2.A.37) family.</text>
</comment>
<evidence type="ECO:0000313" key="13">
    <source>
        <dbReference type="EMBL" id="TCK92407.1"/>
    </source>
</evidence>
<accession>A0A4R1MJ08</accession>
<sequence length="405" mass="43726">MNFENMLEAALENQFLIEIAFILLMATIGGWIATIIKMPAVLGQIVVGILLGPTLFDLINGHNEIIRSMADIGVIFLMFMAGLETDLKELKRSGKQVSTIAMGGVILPMLLGTLIPFYFFNQYIPNNGSIVNALYIGAILTATSVSISVSVLRDMKQLSGKQGVTILGSAIIDDVLAIIILAVVTGLVAPGEAQSIGILTSQMIIFFVASIILGYMIIKTLNKFAQMATWRDRIVIISVIVCFFFAFVSEMFSVAGITGAYIAGVIFSVTSYRHKVATTIQTMAYNLFTPIFFVSIGLKTQITSEVFDYLGYAIIIVIIAIVSKILGAGIGAKVSQFTTKESLQIGVGMIARAEVALIVATQGLLRGIISDPTFTSIVLLVVISTIITPPLLKYLFKDETPKEVL</sequence>
<evidence type="ECO:0000256" key="2">
    <source>
        <dbReference type="ARBA" id="ARBA00005551"/>
    </source>
</evidence>
<name>A0A4R1MJ08_9FIRM</name>
<evidence type="ECO:0000256" key="11">
    <source>
        <dbReference type="SAM" id="Phobius"/>
    </source>
</evidence>
<feature type="domain" description="Cation/H+ exchanger transmembrane" evidence="12">
    <location>
        <begin position="24"/>
        <end position="393"/>
    </location>
</feature>
<dbReference type="Gene3D" id="1.20.1530.20">
    <property type="match status" value="1"/>
</dbReference>
<feature type="transmembrane region" description="Helical" evidence="11">
    <location>
        <begin position="309"/>
        <end position="331"/>
    </location>
</feature>
<evidence type="ECO:0000256" key="3">
    <source>
        <dbReference type="ARBA" id="ARBA00022448"/>
    </source>
</evidence>
<comment type="caution">
    <text evidence="13">The sequence shown here is derived from an EMBL/GenBank/DDBJ whole genome shotgun (WGS) entry which is preliminary data.</text>
</comment>
<feature type="transmembrane region" description="Helical" evidence="11">
    <location>
        <begin position="164"/>
        <end position="189"/>
    </location>
</feature>
<evidence type="ECO:0000259" key="12">
    <source>
        <dbReference type="Pfam" id="PF00999"/>
    </source>
</evidence>
<dbReference type="InterPro" id="IPR038770">
    <property type="entry name" value="Na+/solute_symporter_sf"/>
</dbReference>
<evidence type="ECO:0000256" key="1">
    <source>
        <dbReference type="ARBA" id="ARBA00004141"/>
    </source>
</evidence>
<dbReference type="Proteomes" id="UP000294545">
    <property type="component" value="Unassembled WGS sequence"/>
</dbReference>
<evidence type="ECO:0000256" key="7">
    <source>
        <dbReference type="ARBA" id="ARBA00023053"/>
    </source>
</evidence>
<keyword evidence="3" id="KW-0813">Transport</keyword>
<feature type="transmembrane region" description="Helical" evidence="11">
    <location>
        <begin position="40"/>
        <end position="59"/>
    </location>
</feature>
<comment type="subcellular location">
    <subcellularLocation>
        <location evidence="1">Membrane</location>
        <topology evidence="1">Multi-pass membrane protein</topology>
    </subcellularLocation>
</comment>
<keyword evidence="14" id="KW-1185">Reference proteome</keyword>
<dbReference type="EMBL" id="SMGQ01000014">
    <property type="protein sequence ID" value="TCK92407.1"/>
    <property type="molecule type" value="Genomic_DNA"/>
</dbReference>
<proteinExistence type="inferred from homology"/>
<dbReference type="GO" id="GO:0016020">
    <property type="term" value="C:membrane"/>
    <property type="evidence" value="ECO:0007669"/>
    <property type="project" value="UniProtKB-SubCell"/>
</dbReference>
<evidence type="ECO:0000256" key="5">
    <source>
        <dbReference type="ARBA" id="ARBA00022692"/>
    </source>
</evidence>
<dbReference type="GO" id="GO:0006814">
    <property type="term" value="P:sodium ion transport"/>
    <property type="evidence" value="ECO:0007669"/>
    <property type="project" value="UniProtKB-KW"/>
</dbReference>
<feature type="transmembrane region" description="Helical" evidence="11">
    <location>
        <begin position="195"/>
        <end position="218"/>
    </location>
</feature>
<gene>
    <name evidence="13" type="ORF">EDC19_2142</name>
</gene>
<feature type="transmembrane region" description="Helical" evidence="11">
    <location>
        <begin position="377"/>
        <end position="396"/>
    </location>
</feature>
<feature type="transmembrane region" description="Helical" evidence="11">
    <location>
        <begin position="284"/>
        <end position="303"/>
    </location>
</feature>
<dbReference type="PANTHER" id="PTHR43562:SF3">
    <property type="entry name" value="SODIUM ION_PROTON EXCHANGER (EUROFUNG)"/>
    <property type="match status" value="1"/>
</dbReference>
<keyword evidence="6 11" id="KW-1133">Transmembrane helix</keyword>
<dbReference type="GO" id="GO:1902600">
    <property type="term" value="P:proton transmembrane transport"/>
    <property type="evidence" value="ECO:0007669"/>
    <property type="project" value="InterPro"/>
</dbReference>
<keyword evidence="5 11" id="KW-0812">Transmembrane</keyword>
<reference evidence="13 14" key="1">
    <citation type="submission" date="2019-03" db="EMBL/GenBank/DDBJ databases">
        <title>Genomic Encyclopedia of Type Strains, Phase IV (KMG-IV): sequencing the most valuable type-strain genomes for metagenomic binning, comparative biology and taxonomic classification.</title>
        <authorList>
            <person name="Goeker M."/>
        </authorList>
    </citation>
    <scope>NUCLEOTIDE SEQUENCE [LARGE SCALE GENOMIC DNA]</scope>
    <source>
        <strain evidence="13 14">DSM 24176</strain>
    </source>
</reference>
<keyword evidence="10" id="KW-0739">Sodium transport</keyword>
<evidence type="ECO:0000256" key="4">
    <source>
        <dbReference type="ARBA" id="ARBA00022449"/>
    </source>
</evidence>
<keyword evidence="7" id="KW-0915">Sodium</keyword>
<keyword evidence="8" id="KW-0406">Ion transport</keyword>
<evidence type="ECO:0000256" key="9">
    <source>
        <dbReference type="ARBA" id="ARBA00023136"/>
    </source>
</evidence>
<feature type="transmembrane region" description="Helical" evidence="11">
    <location>
        <begin position="97"/>
        <end position="120"/>
    </location>
</feature>
<keyword evidence="4" id="KW-0050">Antiport</keyword>